<dbReference type="Pfam" id="PF02518">
    <property type="entry name" value="HATPase_c"/>
    <property type="match status" value="2"/>
</dbReference>
<sequence>MTPPTPTDRPSGGIDQLDRGGEMGYLIRAHDWAATPLGPLESWPRSLHSIVLMMVTSRYQMWMAWGPDLTFLYNDAYCPTLGVKHPGALGKPARNVWAEIWPDIGPLIAQVLETGEATYSEAMLLLLQRSGFTEETYHTFSYSPLFDDDGAIAGMFCVVVEETERVINDRRLETLRRLGAAAAAANDEAALFSTVGTELATNTADLPFVLTYLYDQQHAGADLVAHSGIAPGLTASPVRIEATDPVWPINAILQTAQPVLVTDLADRFATLPHGIWDRPPANALIVPIPNQAEQETTAGVMVVGLNPNRAFDPAYNDFVTLLCGQIGAALARVRAFEAERRRAEALAELDRAKTVFFANVSHEFRTPLTLMLSPLEDALATTEGAVHDQIALAFRNGTRLLRLVNNLLDFSRIEAGRTGARFAPTDLAAFSAEIASCFRAAIERAGLTLQVETPALPAPVYLDREMWEKILFNLLSNAFKFTLHGGIDLTVRPTADGTHAEIRVRDTGIGVPPAEVPRLFERFHRVEAGQGRSIEGSGIGLALVQELVRLHGGTIAVESEPGTGTCFIIHLAFGTAHLPPDQIATASSAAEPRNAALFVEEAMRWLPDQSVPPAMQDGSHPDRARRGQRIILADDNTDMRDYVSRLLTGQGYTVEAVPDGLAALEAARQAPPDLILSDVMMPRLDGFGLLRTVRAERALAGTPVVLLSARAGEEAKIEGLDAGADDYLTKPFAARELLARVATNIQMAMVRREAAREIMRSEQQLLMTRERLDIALATGRVAIFELDVDTNRTMVFGPLVAFFGVPEAVAAQGLPLEQFTQGIDPDDRDRVVDAIAAAIMENRPFEAEYRILGGDAPRHVIARGMLEAGSATGTRLIGAVIDISGEKAAQDELRAQTRAMERLNATLEERIAVAVAERLQAEDALRQAQKMEAVGQLTGGVAHDFNNLLTVIIGGLDTIRRRGPQDNPRVTRALNLATQGAQRAATLTARLLAFSRRQPLDPRPLDLNAVVRDSTELLHRTLGETIELETVTAARLWPVEVDQNQLENAILNLAVNARDAMPGGGKLTIETGNTMLDDSYTARDSEVIPGQYAVVSISDSGSGMDTETLGRVFEPFYTTKEVGKGTGLGLSMVYGFVKQSGGHITIYSELGQGTTVRLYFPRYRGDLTDTAATVAVAPPGGLKEEIILVVEDNDDVRSYSVMMLNELGYSVLEAADSDAAMEIIRTPGRIDLLFTDVVLPGRTGRVLATEAQIIRPDLRVLFTTGYSRNAIVHQGRLDAGVALLTKPFTFEQLATRIRDVLDQPHR</sequence>
<keyword evidence="3 6" id="KW-0597">Phosphoprotein</keyword>
<feature type="modified residue" description="4-aspartylphosphate" evidence="6">
    <location>
        <position position="1236"/>
    </location>
</feature>
<dbReference type="GO" id="GO:0005524">
    <property type="term" value="F:ATP binding"/>
    <property type="evidence" value="ECO:0007669"/>
    <property type="project" value="UniProtKB-KW"/>
</dbReference>
<gene>
    <name evidence="10" type="ORF">SIL87_19220</name>
</gene>
<dbReference type="Gene3D" id="3.30.450.20">
    <property type="entry name" value="PAS domain"/>
    <property type="match status" value="2"/>
</dbReference>
<dbReference type="SMART" id="SM00387">
    <property type="entry name" value="HATPase_c"/>
    <property type="match status" value="2"/>
</dbReference>
<reference evidence="10 11" key="1">
    <citation type="submission" date="2023-11" db="EMBL/GenBank/DDBJ databases">
        <title>MicrobeMod: A computational toolkit for identifying prokaryotic methylation and restriction-modification with nanopore sequencing.</title>
        <authorList>
            <person name="Crits-Christoph A."/>
            <person name="Kang S.C."/>
            <person name="Lee H."/>
            <person name="Ostrov N."/>
        </authorList>
    </citation>
    <scope>NUCLEOTIDE SEQUENCE [LARGE SCALE GENOMIC DNA]</scope>
    <source>
        <strain evidence="10 11">DSMZ 700</strain>
    </source>
</reference>
<comment type="catalytic activity">
    <reaction evidence="1">
        <text>ATP + protein L-histidine = ADP + protein N-phospho-L-histidine.</text>
        <dbReference type="EC" id="2.7.13.3"/>
    </reaction>
</comment>
<dbReference type="InterPro" id="IPR005467">
    <property type="entry name" value="His_kinase_dom"/>
</dbReference>
<dbReference type="EMBL" id="JAWXYB010000018">
    <property type="protein sequence ID" value="MDX5932888.1"/>
    <property type="molecule type" value="Genomic_DNA"/>
</dbReference>
<dbReference type="Gene3D" id="1.10.287.130">
    <property type="match status" value="2"/>
</dbReference>
<dbReference type="InterPro" id="IPR004358">
    <property type="entry name" value="Sig_transdc_His_kin-like_C"/>
</dbReference>
<keyword evidence="11" id="KW-1185">Reference proteome</keyword>
<dbReference type="SUPFAM" id="SSF47384">
    <property type="entry name" value="Homodimeric domain of signal transducing histidine kinase"/>
    <property type="match status" value="2"/>
</dbReference>
<accession>A0AAW9DW22</accession>
<dbReference type="PANTHER" id="PTHR43547">
    <property type="entry name" value="TWO-COMPONENT HISTIDINE KINASE"/>
    <property type="match status" value="1"/>
</dbReference>
<dbReference type="InterPro" id="IPR001789">
    <property type="entry name" value="Sig_transdc_resp-reg_receiver"/>
</dbReference>
<dbReference type="Gene3D" id="3.30.565.10">
    <property type="entry name" value="Histidine kinase-like ATPase, C-terminal domain"/>
    <property type="match status" value="2"/>
</dbReference>
<dbReference type="SMART" id="SM00065">
    <property type="entry name" value="GAF"/>
    <property type="match status" value="1"/>
</dbReference>
<dbReference type="CDD" id="cd00082">
    <property type="entry name" value="HisKA"/>
    <property type="match status" value="2"/>
</dbReference>
<feature type="coiled-coil region" evidence="7">
    <location>
        <begin position="886"/>
        <end position="924"/>
    </location>
</feature>
<dbReference type="PANTHER" id="PTHR43547:SF2">
    <property type="entry name" value="HYBRID SIGNAL TRANSDUCTION HISTIDINE KINASE C"/>
    <property type="match status" value="1"/>
</dbReference>
<dbReference type="CDD" id="cd18161">
    <property type="entry name" value="REC_hyHK_blue-like"/>
    <property type="match status" value="1"/>
</dbReference>
<dbReference type="SUPFAM" id="SSF55781">
    <property type="entry name" value="GAF domain-like"/>
    <property type="match status" value="1"/>
</dbReference>
<dbReference type="InterPro" id="IPR003661">
    <property type="entry name" value="HisK_dim/P_dom"/>
</dbReference>
<evidence type="ECO:0000256" key="6">
    <source>
        <dbReference type="PROSITE-ProRule" id="PRU00169"/>
    </source>
</evidence>
<feature type="domain" description="Histidine kinase" evidence="8">
    <location>
        <begin position="940"/>
        <end position="1164"/>
    </location>
</feature>
<dbReference type="CDD" id="cd16919">
    <property type="entry name" value="HATPase_CckA-like"/>
    <property type="match status" value="1"/>
</dbReference>
<dbReference type="PROSITE" id="PS50110">
    <property type="entry name" value="RESPONSE_REGULATORY"/>
    <property type="match status" value="2"/>
</dbReference>
<protein>
    <recommendedName>
        <fullName evidence="2">histidine kinase</fullName>
        <ecNumber evidence="2">2.7.13.3</ecNumber>
    </recommendedName>
</protein>
<evidence type="ECO:0000256" key="3">
    <source>
        <dbReference type="ARBA" id="ARBA00022553"/>
    </source>
</evidence>
<dbReference type="InterPro" id="IPR003018">
    <property type="entry name" value="GAF"/>
</dbReference>
<dbReference type="GO" id="GO:0000155">
    <property type="term" value="F:phosphorelay sensor kinase activity"/>
    <property type="evidence" value="ECO:0007669"/>
    <property type="project" value="InterPro"/>
</dbReference>
<dbReference type="PROSITE" id="PS50109">
    <property type="entry name" value="HIS_KIN"/>
    <property type="match status" value="2"/>
</dbReference>
<dbReference type="InterPro" id="IPR036890">
    <property type="entry name" value="HATPase_C_sf"/>
</dbReference>
<keyword evidence="10" id="KW-0547">Nucleotide-binding</keyword>
<evidence type="ECO:0000313" key="10">
    <source>
        <dbReference type="EMBL" id="MDX5932888.1"/>
    </source>
</evidence>
<comment type="caution">
    <text evidence="10">The sequence shown here is derived from an EMBL/GenBank/DDBJ whole genome shotgun (WGS) entry which is preliminary data.</text>
</comment>
<dbReference type="Pfam" id="PF08448">
    <property type="entry name" value="PAS_4"/>
    <property type="match status" value="1"/>
</dbReference>
<evidence type="ECO:0000259" key="8">
    <source>
        <dbReference type="PROSITE" id="PS50109"/>
    </source>
</evidence>
<evidence type="ECO:0000256" key="4">
    <source>
        <dbReference type="ARBA" id="ARBA00022679"/>
    </source>
</evidence>
<dbReference type="InterPro" id="IPR013656">
    <property type="entry name" value="PAS_4"/>
</dbReference>
<feature type="domain" description="Response regulatory" evidence="9">
    <location>
        <begin position="1186"/>
        <end position="1301"/>
    </location>
</feature>
<dbReference type="Pfam" id="PF00072">
    <property type="entry name" value="Response_reg"/>
    <property type="match status" value="2"/>
</dbReference>
<keyword evidence="5" id="KW-0418">Kinase</keyword>
<dbReference type="CDD" id="cd17574">
    <property type="entry name" value="REC_OmpR"/>
    <property type="match status" value="1"/>
</dbReference>
<evidence type="ECO:0000256" key="7">
    <source>
        <dbReference type="SAM" id="Coils"/>
    </source>
</evidence>
<dbReference type="InterPro" id="IPR036097">
    <property type="entry name" value="HisK_dim/P_sf"/>
</dbReference>
<feature type="domain" description="Histidine kinase" evidence="8">
    <location>
        <begin position="359"/>
        <end position="575"/>
    </location>
</feature>
<dbReference type="Gene3D" id="3.40.50.2300">
    <property type="match status" value="2"/>
</dbReference>
<dbReference type="InterPro" id="IPR003594">
    <property type="entry name" value="HATPase_dom"/>
</dbReference>
<evidence type="ECO:0000256" key="2">
    <source>
        <dbReference type="ARBA" id="ARBA00012438"/>
    </source>
</evidence>
<dbReference type="InterPro" id="IPR035965">
    <property type="entry name" value="PAS-like_dom_sf"/>
</dbReference>
<dbReference type="SUPFAM" id="SSF55785">
    <property type="entry name" value="PYP-like sensor domain (PAS domain)"/>
    <property type="match status" value="2"/>
</dbReference>
<evidence type="ECO:0000256" key="1">
    <source>
        <dbReference type="ARBA" id="ARBA00000085"/>
    </source>
</evidence>
<dbReference type="EC" id="2.7.13.3" evidence="2"/>
<organism evidence="10 11">
    <name type="scientific">Acidiphilium acidophilum</name>
    <name type="common">Thiobacillus acidophilus</name>
    <dbReference type="NCBI Taxonomy" id="76588"/>
    <lineage>
        <taxon>Bacteria</taxon>
        <taxon>Pseudomonadati</taxon>
        <taxon>Pseudomonadota</taxon>
        <taxon>Alphaproteobacteria</taxon>
        <taxon>Acetobacterales</taxon>
        <taxon>Acidocellaceae</taxon>
        <taxon>Acidiphilium</taxon>
    </lineage>
</organism>
<dbReference type="InterPro" id="IPR011006">
    <property type="entry name" value="CheY-like_superfamily"/>
</dbReference>
<feature type="modified residue" description="4-aspartylphosphate" evidence="6">
    <location>
        <position position="678"/>
    </location>
</feature>
<keyword evidence="4" id="KW-0808">Transferase</keyword>
<dbReference type="Pfam" id="PF00512">
    <property type="entry name" value="HisKA"/>
    <property type="match status" value="2"/>
</dbReference>
<dbReference type="CDD" id="cd16922">
    <property type="entry name" value="HATPase_EvgS-ArcB-TorS-like"/>
    <property type="match status" value="1"/>
</dbReference>
<dbReference type="RefSeq" id="WP_319615740.1">
    <property type="nucleotide sequence ID" value="NZ_JAWXYB010000018.1"/>
</dbReference>
<name>A0AAW9DW22_ACIAO</name>
<evidence type="ECO:0000313" key="11">
    <source>
        <dbReference type="Proteomes" id="UP001279553"/>
    </source>
</evidence>
<dbReference type="SMART" id="SM00388">
    <property type="entry name" value="HisKA"/>
    <property type="match status" value="2"/>
</dbReference>
<dbReference type="SUPFAM" id="SSF52172">
    <property type="entry name" value="CheY-like"/>
    <property type="match status" value="2"/>
</dbReference>
<evidence type="ECO:0000259" key="9">
    <source>
        <dbReference type="PROSITE" id="PS50110"/>
    </source>
</evidence>
<feature type="domain" description="Response regulatory" evidence="9">
    <location>
        <begin position="629"/>
        <end position="745"/>
    </location>
</feature>
<dbReference type="FunFam" id="3.30.565.10:FF:000006">
    <property type="entry name" value="Sensor histidine kinase WalK"/>
    <property type="match status" value="1"/>
</dbReference>
<dbReference type="Proteomes" id="UP001279553">
    <property type="component" value="Unassembled WGS sequence"/>
</dbReference>
<proteinExistence type="predicted"/>
<dbReference type="SMART" id="SM00448">
    <property type="entry name" value="REC"/>
    <property type="match status" value="2"/>
</dbReference>
<evidence type="ECO:0000256" key="5">
    <source>
        <dbReference type="ARBA" id="ARBA00022777"/>
    </source>
</evidence>
<dbReference type="Gene3D" id="3.30.450.40">
    <property type="match status" value="1"/>
</dbReference>
<keyword evidence="7" id="KW-0175">Coiled coil</keyword>
<dbReference type="PRINTS" id="PR00344">
    <property type="entry name" value="BCTRLSENSOR"/>
</dbReference>
<keyword evidence="10" id="KW-0067">ATP-binding</keyword>
<dbReference type="Pfam" id="PF13185">
    <property type="entry name" value="GAF_2"/>
    <property type="match status" value="1"/>
</dbReference>
<dbReference type="SUPFAM" id="SSF55874">
    <property type="entry name" value="ATPase domain of HSP90 chaperone/DNA topoisomerase II/histidine kinase"/>
    <property type="match status" value="2"/>
</dbReference>
<dbReference type="InterPro" id="IPR029016">
    <property type="entry name" value="GAF-like_dom_sf"/>
</dbReference>